<dbReference type="AlphaFoldDB" id="A0A543HA65"/>
<evidence type="ECO:0000313" key="2">
    <source>
        <dbReference type="Proteomes" id="UP000316747"/>
    </source>
</evidence>
<accession>A0A543HA65</accession>
<name>A0A543HA65_9MICO</name>
<proteinExistence type="predicted"/>
<dbReference type="Proteomes" id="UP000316747">
    <property type="component" value="Unassembled WGS sequence"/>
</dbReference>
<sequence>MLCIVNGYAQSWPLYTKNPRVHAVAILAVAEHEPQATTGTSPTPSAHPTAASVTASAEATKYATLSDAATPDHVAVFQPVVVDLPAAHRVVLRIDSVYSGTTVERLADTSLSEIEFWAAR</sequence>
<dbReference type="EMBL" id="VFPM01000005">
    <property type="protein sequence ID" value="TQM55200.1"/>
    <property type="molecule type" value="Genomic_DNA"/>
</dbReference>
<comment type="caution">
    <text evidence="1">The sequence shown here is derived from an EMBL/GenBank/DDBJ whole genome shotgun (WGS) entry which is preliminary data.</text>
</comment>
<gene>
    <name evidence="1" type="ORF">FBY41_4528</name>
</gene>
<evidence type="ECO:0000313" key="1">
    <source>
        <dbReference type="EMBL" id="TQM55200.1"/>
    </source>
</evidence>
<protein>
    <submittedName>
        <fullName evidence="1">Uncharacterized protein</fullName>
    </submittedName>
</protein>
<keyword evidence="2" id="KW-1185">Reference proteome</keyword>
<organism evidence="1 2">
    <name type="scientific">Humibacillus xanthopallidus</name>
    <dbReference type="NCBI Taxonomy" id="412689"/>
    <lineage>
        <taxon>Bacteria</taxon>
        <taxon>Bacillati</taxon>
        <taxon>Actinomycetota</taxon>
        <taxon>Actinomycetes</taxon>
        <taxon>Micrococcales</taxon>
        <taxon>Intrasporangiaceae</taxon>
        <taxon>Humibacillus</taxon>
    </lineage>
</organism>
<reference evidence="1 2" key="1">
    <citation type="submission" date="2019-06" db="EMBL/GenBank/DDBJ databases">
        <title>Genome sequencing of plant associated microbes to promote plant fitness in Sorghum bicolor and Oryza sativa.</title>
        <authorList>
            <person name="Coleman-Derr D."/>
        </authorList>
    </citation>
    <scope>NUCLEOTIDE SEQUENCE [LARGE SCALE GENOMIC DNA]</scope>
    <source>
        <strain evidence="1 2">KV-663</strain>
    </source>
</reference>